<organism evidence="2">
    <name type="scientific">Rhizophora mucronata</name>
    <name type="common">Asiatic mangrove</name>
    <dbReference type="NCBI Taxonomy" id="61149"/>
    <lineage>
        <taxon>Eukaryota</taxon>
        <taxon>Viridiplantae</taxon>
        <taxon>Streptophyta</taxon>
        <taxon>Embryophyta</taxon>
        <taxon>Tracheophyta</taxon>
        <taxon>Spermatophyta</taxon>
        <taxon>Magnoliopsida</taxon>
        <taxon>eudicotyledons</taxon>
        <taxon>Gunneridae</taxon>
        <taxon>Pentapetalae</taxon>
        <taxon>rosids</taxon>
        <taxon>fabids</taxon>
        <taxon>Malpighiales</taxon>
        <taxon>Rhizophoraceae</taxon>
        <taxon>Rhizophora</taxon>
    </lineage>
</organism>
<evidence type="ECO:0000313" key="2">
    <source>
        <dbReference type="EMBL" id="MBX48414.1"/>
    </source>
</evidence>
<reference evidence="2" key="1">
    <citation type="submission" date="2018-02" db="EMBL/GenBank/DDBJ databases">
        <title>Rhizophora mucronata_Transcriptome.</title>
        <authorList>
            <person name="Meera S.P."/>
            <person name="Sreeshan A."/>
            <person name="Augustine A."/>
        </authorList>
    </citation>
    <scope>NUCLEOTIDE SEQUENCE</scope>
    <source>
        <tissue evidence="2">Leaf</tissue>
    </source>
</reference>
<feature type="region of interest" description="Disordered" evidence="1">
    <location>
        <begin position="1"/>
        <end position="30"/>
    </location>
</feature>
<dbReference type="EMBL" id="GGEC01067930">
    <property type="protein sequence ID" value="MBX48414.1"/>
    <property type="molecule type" value="Transcribed_RNA"/>
</dbReference>
<evidence type="ECO:0000256" key="1">
    <source>
        <dbReference type="SAM" id="MobiDB-lite"/>
    </source>
</evidence>
<proteinExistence type="predicted"/>
<protein>
    <submittedName>
        <fullName evidence="2">Uncharacterized protein</fullName>
    </submittedName>
</protein>
<accession>A0A2P2P105</accession>
<sequence length="82" mass="9876">MRFLTREKRTMENEKKESESGKKRGREDNTRKKKKFYFSWTRKRKTKPFVNIFQFILDSPKCHDSLAPCCRVQSPILHPSLV</sequence>
<name>A0A2P2P105_RHIMU</name>
<dbReference type="AlphaFoldDB" id="A0A2P2P105"/>